<comment type="caution">
    <text evidence="22">The sequence shown here is derived from an EMBL/GenBank/DDBJ whole genome shotgun (WGS) entry which is preliminary data.</text>
</comment>
<evidence type="ECO:0000256" key="14">
    <source>
        <dbReference type="ARBA" id="ARBA00023027"/>
    </source>
</evidence>
<dbReference type="NCBIfam" id="TIGR02965">
    <property type="entry name" value="xanthine_xdhB"/>
    <property type="match status" value="1"/>
</dbReference>
<keyword evidence="9" id="KW-0479">Metal-binding</keyword>
<dbReference type="OrthoDB" id="9775084at2"/>
<evidence type="ECO:0000256" key="12">
    <source>
        <dbReference type="ARBA" id="ARBA00023004"/>
    </source>
</evidence>
<evidence type="ECO:0000259" key="21">
    <source>
        <dbReference type="PROSITE" id="PS51387"/>
    </source>
</evidence>
<dbReference type="InterPro" id="IPR014309">
    <property type="entry name" value="Xanthine_DH_Mopterin-bd_su"/>
</dbReference>
<dbReference type="Gene3D" id="3.30.43.10">
    <property type="entry name" value="Uridine Diphospho-n-acetylenolpyruvylglucosamine Reductase, domain 2"/>
    <property type="match status" value="1"/>
</dbReference>
<evidence type="ECO:0000256" key="19">
    <source>
        <dbReference type="ARBA" id="ARBA00053029"/>
    </source>
</evidence>
<dbReference type="InterPro" id="IPR002346">
    <property type="entry name" value="Mopterin_DH_FAD-bd"/>
</dbReference>
<dbReference type="Gene3D" id="3.30.365.10">
    <property type="entry name" value="Aldehyde oxidase/xanthine dehydrogenase, molybdopterin binding domain"/>
    <property type="match status" value="4"/>
</dbReference>
<proteinExistence type="inferred from homology"/>
<dbReference type="Pfam" id="PF02738">
    <property type="entry name" value="MoCoBD_1"/>
    <property type="match status" value="1"/>
</dbReference>
<dbReference type="Pfam" id="PF03450">
    <property type="entry name" value="CO_deh_flav_C"/>
    <property type="match status" value="1"/>
</dbReference>
<dbReference type="GO" id="GO:0005506">
    <property type="term" value="F:iron ion binding"/>
    <property type="evidence" value="ECO:0007669"/>
    <property type="project" value="InterPro"/>
</dbReference>
<evidence type="ECO:0000256" key="5">
    <source>
        <dbReference type="ARBA" id="ARBA00013123"/>
    </source>
</evidence>
<dbReference type="Gene3D" id="3.30.390.50">
    <property type="entry name" value="CO dehydrogenase flavoprotein, C-terminal domain"/>
    <property type="match status" value="1"/>
</dbReference>
<evidence type="ECO:0000256" key="4">
    <source>
        <dbReference type="ARBA" id="ARBA00006849"/>
    </source>
</evidence>
<dbReference type="InterPro" id="IPR016169">
    <property type="entry name" value="FAD-bd_PCMH_sub2"/>
</dbReference>
<protein>
    <recommendedName>
        <fullName evidence="5">xanthine dehydrogenase</fullName>
        <ecNumber evidence="5">1.17.1.4</ecNumber>
    </recommendedName>
</protein>
<dbReference type="InterPro" id="IPR000674">
    <property type="entry name" value="Ald_Oxase/Xan_DH_a/b"/>
</dbReference>
<comment type="cofactor">
    <cofactor evidence="19">
        <name>Mo-molybdopterin cytosine dinucleotide</name>
        <dbReference type="ChEBI" id="CHEBI:71308"/>
    </cofactor>
</comment>
<keyword evidence="11 22" id="KW-0560">Oxidoreductase</keyword>
<dbReference type="Gene3D" id="1.10.150.120">
    <property type="entry name" value="[2Fe-2S]-binding domain"/>
    <property type="match status" value="1"/>
</dbReference>
<dbReference type="InterPro" id="IPR008274">
    <property type="entry name" value="AldOxase/xan_DH_MoCoBD1"/>
</dbReference>
<comment type="cofactor">
    <cofactor evidence="16">
        <name>[2Fe-2S] cluster</name>
        <dbReference type="ChEBI" id="CHEBI:190135"/>
    </cofactor>
</comment>
<dbReference type="SUPFAM" id="SSF54292">
    <property type="entry name" value="2Fe-2S ferredoxin-like"/>
    <property type="match status" value="1"/>
</dbReference>
<dbReference type="SUPFAM" id="SSF47741">
    <property type="entry name" value="CO dehydrogenase ISP C-domain like"/>
    <property type="match status" value="1"/>
</dbReference>
<dbReference type="Pfam" id="PF00111">
    <property type="entry name" value="Fer2"/>
    <property type="match status" value="1"/>
</dbReference>
<comment type="similarity">
    <text evidence="4">Belongs to the xanthine dehydrogenase family.</text>
</comment>
<dbReference type="Gene3D" id="3.10.20.30">
    <property type="match status" value="1"/>
</dbReference>
<dbReference type="InterPro" id="IPR036884">
    <property type="entry name" value="2Fe-2S-bd_dom_sf"/>
</dbReference>
<dbReference type="GO" id="GO:0071949">
    <property type="term" value="F:FAD binding"/>
    <property type="evidence" value="ECO:0007669"/>
    <property type="project" value="InterPro"/>
</dbReference>
<dbReference type="EC" id="1.17.1.4" evidence="5"/>
<accession>A0A3A8NQJ6</accession>
<gene>
    <name evidence="22" type="primary">xdhB</name>
    <name evidence="22" type="ORF">D7X12_04900</name>
</gene>
<dbReference type="Pfam" id="PF01315">
    <property type="entry name" value="Ald_Xan_dh_C"/>
    <property type="match status" value="1"/>
</dbReference>
<dbReference type="InterPro" id="IPR014307">
    <property type="entry name" value="Xanthine_DH_ssu"/>
</dbReference>
<dbReference type="InterPro" id="IPR006058">
    <property type="entry name" value="2Fe2S_fd_BS"/>
</dbReference>
<dbReference type="InterPro" id="IPR001041">
    <property type="entry name" value="2Fe-2S_ferredoxin-type"/>
</dbReference>
<dbReference type="NCBIfam" id="TIGR02963">
    <property type="entry name" value="xanthine_xdhA"/>
    <property type="match status" value="1"/>
</dbReference>
<dbReference type="InterPro" id="IPR012675">
    <property type="entry name" value="Beta-grasp_dom_sf"/>
</dbReference>
<dbReference type="InterPro" id="IPR016208">
    <property type="entry name" value="Ald_Oxase/xanthine_DH-like"/>
</dbReference>
<dbReference type="FunFam" id="3.30.365.10:FF:000002">
    <property type="entry name" value="Xanthine dehydrogenase oxidase"/>
    <property type="match status" value="1"/>
</dbReference>
<dbReference type="Gene3D" id="3.30.465.10">
    <property type="match status" value="1"/>
</dbReference>
<dbReference type="GO" id="GO:0051537">
    <property type="term" value="F:2 iron, 2 sulfur cluster binding"/>
    <property type="evidence" value="ECO:0007669"/>
    <property type="project" value="UniProtKB-KW"/>
</dbReference>
<comment type="cofactor">
    <cofactor evidence="1">
        <name>Mo-molybdopterin</name>
        <dbReference type="ChEBI" id="CHEBI:71302"/>
    </cofactor>
</comment>
<dbReference type="FunFam" id="3.30.365.10:FF:000001">
    <property type="entry name" value="Xanthine dehydrogenase oxidase"/>
    <property type="match status" value="1"/>
</dbReference>
<evidence type="ECO:0000256" key="8">
    <source>
        <dbReference type="ARBA" id="ARBA00022714"/>
    </source>
</evidence>
<keyword evidence="12" id="KW-0408">Iron</keyword>
<dbReference type="Gene3D" id="3.90.1170.50">
    <property type="entry name" value="Aldehyde oxidase/xanthine dehydrogenase, a/b hammerhead"/>
    <property type="match status" value="1"/>
</dbReference>
<dbReference type="SUPFAM" id="SSF55447">
    <property type="entry name" value="CO dehydrogenase flavoprotein C-terminal domain-like"/>
    <property type="match status" value="1"/>
</dbReference>
<dbReference type="CDD" id="cd00207">
    <property type="entry name" value="fer2"/>
    <property type="match status" value="1"/>
</dbReference>
<evidence type="ECO:0000313" key="23">
    <source>
        <dbReference type="Proteomes" id="UP000273405"/>
    </source>
</evidence>
<keyword evidence="14" id="KW-0520">NAD</keyword>
<evidence type="ECO:0000256" key="2">
    <source>
        <dbReference type="ARBA" id="ARBA00001974"/>
    </source>
</evidence>
<evidence type="ECO:0000259" key="20">
    <source>
        <dbReference type="PROSITE" id="PS51085"/>
    </source>
</evidence>
<dbReference type="GO" id="GO:0004854">
    <property type="term" value="F:xanthine dehydrogenase activity"/>
    <property type="evidence" value="ECO:0007669"/>
    <property type="project" value="UniProtKB-EC"/>
</dbReference>
<sequence length="1281" mass="137716">MSTPFEFRLNGQTVRVDDASPNTTLLDHLRARGLTGTKQGCAEGDCGACTVAMVDQDHRGQKNLRAFNSCIALLPMVAGRELVTVEGVGQRDSPHPVQQALVKHYGSQCGFCTPGFVVSMVEAYCRKDAGSPEAVADQLCGNLCRCTGYRPIRDAMMDALATRDATGAAPALPGVSLEGPPSPVPSLRYEARDGLFLRPGTFEDLLALRALHPEAMLVAGATELGVDITKKSRRYPFLLSTEGVESLRAIRREADGWYVGGAASLVDVEDALGAEVPELAKMLNVFASRQIRHRATLSGNLVTASPIGDLAPVLLALDARLVLASVREERTVALRDFFLAYRKTALQPDEVVRFIVIPHAPAKDSGLTRHADSFKVSKRRELDISIVAAGFCIETDPLGIVRTARLAYGGVAATPVRARDTEALLVGHPWNVEAVARVRTTLVSEFSPITDLRGSADYRRGLVVSLLEKFASGERSPVLDARPRFVTGAPASTPEPAADTGRELRHESALGHVTGSAQYVDDLAQRRPMLTVWPVMSPHAHARILRRDASPALKVPGVVKVLLAEDIPGMNDTGPIRHDEPLLAKDEVLFHAQVVALVVGETPEACREGARQVVVDYEPLPAVLTLDEARAQGSYHTEPHVIRRGDVDSALASSPHRLGGQFEMGGQEHFYLETHAAFAEPGEDGDVTVTSSTQHPSEVQAVIAHVLHLPRSRVVVKAPRMGGGFGGKETQGNAPAALVALAAVLTGRAVKWMLDRDVDMVVTGKRHPFHADWEVGFDATGRLLALRADLVSNGGWSLDLSESITDRALFHLDNSYYVPSVRYTGRVAKTHLVSNTAFRGFGGPQGMLVMEDLLGRIARVLGLAPEAVRQRNLYDGTGDTNTTHYGQELEDNRLPKLWSDLMESSDFANRRAQVDDFNAKSPRIKRGLAITPMKFGISFTATFLNQAGALVHVYRDGSVLLSHGGTEMGQGLHTKIQGVAMRELGLSADRVRVAQTATDKVPNTSATAASSGSDLNGAAVREACIILRERLAPVAARMLVQRHGQAVSPDALVFQDGCIAAASRPGQGLPFADVVEEAYRDRVGLSVTGYYRTPGIGYDRVKGRGKPFLYFAYGAAVSEVEVDGDTGMKRVVRSDLLEDVGDSLNPGVDRGQVEGAFVQGLGWLTGEELKWDAKGRLLTHSASTYAVPAFSDAPIDLRVAFLERAEQAGTIHGSKAVGEPPLMLALSVREALRDAVAAFGQPGGDVELPSPATHEALFLSIQKRRARDVSVPVLDAAREVA</sequence>
<dbReference type="InterPro" id="IPR037165">
    <property type="entry name" value="AldOxase/xan_DH_Mopterin-bd_sf"/>
</dbReference>
<dbReference type="SUPFAM" id="SSF56176">
    <property type="entry name" value="FAD-binding/transporter-associated domain-like"/>
    <property type="match status" value="1"/>
</dbReference>
<dbReference type="PROSITE" id="PS51387">
    <property type="entry name" value="FAD_PCMH"/>
    <property type="match status" value="1"/>
</dbReference>
<keyword evidence="23" id="KW-1185">Reference proteome</keyword>
<comment type="catalytic activity">
    <reaction evidence="18">
        <text>hypoxanthine + NAD(+) + H2O = xanthine + NADH + H(+)</text>
        <dbReference type="Rhea" id="RHEA:24670"/>
        <dbReference type="ChEBI" id="CHEBI:15377"/>
        <dbReference type="ChEBI" id="CHEBI:15378"/>
        <dbReference type="ChEBI" id="CHEBI:17368"/>
        <dbReference type="ChEBI" id="CHEBI:17712"/>
        <dbReference type="ChEBI" id="CHEBI:57540"/>
        <dbReference type="ChEBI" id="CHEBI:57945"/>
        <dbReference type="EC" id="1.17.1.4"/>
    </reaction>
</comment>
<dbReference type="InterPro" id="IPR005107">
    <property type="entry name" value="CO_DH_flav_C"/>
</dbReference>
<dbReference type="SUPFAM" id="SSF54665">
    <property type="entry name" value="CO dehydrogenase molybdoprotein N-domain-like"/>
    <property type="match status" value="1"/>
</dbReference>
<evidence type="ECO:0000256" key="16">
    <source>
        <dbReference type="ARBA" id="ARBA00034078"/>
    </source>
</evidence>
<dbReference type="InterPro" id="IPR036318">
    <property type="entry name" value="FAD-bd_PCMH-like_sf"/>
</dbReference>
<keyword evidence="10" id="KW-0274">FAD</keyword>
<keyword evidence="7" id="KW-0285">Flavoprotein</keyword>
<dbReference type="EMBL" id="RAWG01000020">
    <property type="protein sequence ID" value="RKH46627.1"/>
    <property type="molecule type" value="Genomic_DNA"/>
</dbReference>
<evidence type="ECO:0000256" key="9">
    <source>
        <dbReference type="ARBA" id="ARBA00022723"/>
    </source>
</evidence>
<dbReference type="InterPro" id="IPR046867">
    <property type="entry name" value="AldOxase/xan_DH_MoCoBD2"/>
</dbReference>
<dbReference type="Pfam" id="PF20256">
    <property type="entry name" value="MoCoBD_2"/>
    <property type="match status" value="1"/>
</dbReference>
<comment type="cofactor">
    <cofactor evidence="2">
        <name>FAD</name>
        <dbReference type="ChEBI" id="CHEBI:57692"/>
    </cofactor>
</comment>
<evidence type="ECO:0000256" key="7">
    <source>
        <dbReference type="ARBA" id="ARBA00022630"/>
    </source>
</evidence>
<dbReference type="PROSITE" id="PS00197">
    <property type="entry name" value="2FE2S_FER_1"/>
    <property type="match status" value="1"/>
</dbReference>
<dbReference type="GO" id="GO:0030151">
    <property type="term" value="F:molybdenum ion binding"/>
    <property type="evidence" value="ECO:0007669"/>
    <property type="project" value="InterPro"/>
</dbReference>
<evidence type="ECO:0000256" key="1">
    <source>
        <dbReference type="ARBA" id="ARBA00001924"/>
    </source>
</evidence>
<dbReference type="PANTHER" id="PTHR45444:SF3">
    <property type="entry name" value="XANTHINE DEHYDROGENASE"/>
    <property type="match status" value="1"/>
</dbReference>
<name>A0A3A8NQJ6_9BACT</name>
<comment type="subcellular location">
    <subcellularLocation>
        <location evidence="3">Peroxisome</location>
    </subcellularLocation>
</comment>
<evidence type="ECO:0000256" key="10">
    <source>
        <dbReference type="ARBA" id="ARBA00022827"/>
    </source>
</evidence>
<keyword evidence="13" id="KW-0411">Iron-sulfur</keyword>
<dbReference type="Proteomes" id="UP000273405">
    <property type="component" value="Unassembled WGS sequence"/>
</dbReference>
<organism evidence="22 23">
    <name type="scientific">Corallococcus sicarius</name>
    <dbReference type="NCBI Taxonomy" id="2316726"/>
    <lineage>
        <taxon>Bacteria</taxon>
        <taxon>Pseudomonadati</taxon>
        <taxon>Myxococcota</taxon>
        <taxon>Myxococcia</taxon>
        <taxon>Myxococcales</taxon>
        <taxon>Cystobacterineae</taxon>
        <taxon>Myxococcaceae</taxon>
        <taxon>Corallococcus</taxon>
    </lineage>
</organism>
<dbReference type="PANTHER" id="PTHR45444">
    <property type="entry name" value="XANTHINE DEHYDROGENASE"/>
    <property type="match status" value="1"/>
</dbReference>
<evidence type="ECO:0000313" key="22">
    <source>
        <dbReference type="EMBL" id="RKH46627.1"/>
    </source>
</evidence>
<evidence type="ECO:0000256" key="11">
    <source>
        <dbReference type="ARBA" id="ARBA00023002"/>
    </source>
</evidence>
<dbReference type="RefSeq" id="WP_120624105.1">
    <property type="nucleotide sequence ID" value="NZ_RAWG01000020.1"/>
</dbReference>
<keyword evidence="6" id="KW-0500">Molybdenum</keyword>
<evidence type="ECO:0000256" key="17">
    <source>
        <dbReference type="ARBA" id="ARBA00049017"/>
    </source>
</evidence>
<dbReference type="Pfam" id="PF01799">
    <property type="entry name" value="Fer2_2"/>
    <property type="match status" value="1"/>
</dbReference>
<dbReference type="PROSITE" id="PS51085">
    <property type="entry name" value="2FE2S_FER_2"/>
    <property type="match status" value="1"/>
</dbReference>
<dbReference type="SUPFAM" id="SSF56003">
    <property type="entry name" value="Molybdenum cofactor-binding domain"/>
    <property type="match status" value="1"/>
</dbReference>
<feature type="domain" description="2Fe-2S ferredoxin-type" evidence="20">
    <location>
        <begin position="3"/>
        <end position="88"/>
    </location>
</feature>
<dbReference type="InterPro" id="IPR036856">
    <property type="entry name" value="Ald_Oxase/Xan_DH_a/b_sf"/>
</dbReference>
<keyword evidence="8" id="KW-0001">2Fe-2S</keyword>
<dbReference type="Pfam" id="PF00941">
    <property type="entry name" value="FAD_binding_5"/>
    <property type="match status" value="1"/>
</dbReference>
<dbReference type="PIRSF" id="PIRSF000127">
    <property type="entry name" value="Xanthine_DH"/>
    <property type="match status" value="1"/>
</dbReference>
<dbReference type="InterPro" id="IPR036010">
    <property type="entry name" value="2Fe-2S_ferredoxin-like_sf"/>
</dbReference>
<evidence type="ECO:0000256" key="6">
    <source>
        <dbReference type="ARBA" id="ARBA00022505"/>
    </source>
</evidence>
<evidence type="ECO:0000256" key="18">
    <source>
        <dbReference type="ARBA" id="ARBA00049517"/>
    </source>
</evidence>
<evidence type="ECO:0000256" key="13">
    <source>
        <dbReference type="ARBA" id="ARBA00023014"/>
    </source>
</evidence>
<reference evidence="23" key="1">
    <citation type="submission" date="2018-09" db="EMBL/GenBank/DDBJ databases">
        <authorList>
            <person name="Livingstone P.G."/>
            <person name="Whitworth D.E."/>
        </authorList>
    </citation>
    <scope>NUCLEOTIDE SEQUENCE [LARGE SCALE GENOMIC DNA]</scope>
    <source>
        <strain evidence="23">CA040B</strain>
    </source>
</reference>
<evidence type="ECO:0000256" key="3">
    <source>
        <dbReference type="ARBA" id="ARBA00004275"/>
    </source>
</evidence>
<feature type="domain" description="FAD-binding PCMH-type" evidence="21">
    <location>
        <begin position="188"/>
        <end position="362"/>
    </location>
</feature>
<dbReference type="SMART" id="SM01092">
    <property type="entry name" value="CO_deh_flav_C"/>
    <property type="match status" value="1"/>
</dbReference>
<dbReference type="InterPro" id="IPR036683">
    <property type="entry name" value="CO_DH_flav_C_dom_sf"/>
</dbReference>
<dbReference type="InterPro" id="IPR002888">
    <property type="entry name" value="2Fe-2S-bd"/>
</dbReference>
<evidence type="ECO:0000256" key="15">
    <source>
        <dbReference type="ARBA" id="ARBA00023140"/>
    </source>
</evidence>
<dbReference type="InterPro" id="IPR016167">
    <property type="entry name" value="FAD-bd_PCMH_sub1"/>
</dbReference>
<keyword evidence="15" id="KW-0576">Peroxisome</keyword>
<dbReference type="SMART" id="SM01008">
    <property type="entry name" value="Ald_Xan_dh_C"/>
    <property type="match status" value="1"/>
</dbReference>
<comment type="catalytic activity">
    <reaction evidence="17">
        <text>xanthine + NAD(+) + H2O = urate + NADH + H(+)</text>
        <dbReference type="Rhea" id="RHEA:16669"/>
        <dbReference type="ChEBI" id="CHEBI:15377"/>
        <dbReference type="ChEBI" id="CHEBI:15378"/>
        <dbReference type="ChEBI" id="CHEBI:17712"/>
        <dbReference type="ChEBI" id="CHEBI:17775"/>
        <dbReference type="ChEBI" id="CHEBI:57540"/>
        <dbReference type="ChEBI" id="CHEBI:57945"/>
        <dbReference type="EC" id="1.17.1.4"/>
    </reaction>
</comment>
<dbReference type="InterPro" id="IPR016166">
    <property type="entry name" value="FAD-bd_PCMH"/>
</dbReference>